<dbReference type="Proteomes" id="UP001283361">
    <property type="component" value="Unassembled WGS sequence"/>
</dbReference>
<name>A0AAE0YFT0_9GAST</name>
<dbReference type="AlphaFoldDB" id="A0AAE0YFT0"/>
<evidence type="ECO:0000313" key="2">
    <source>
        <dbReference type="Proteomes" id="UP001283361"/>
    </source>
</evidence>
<evidence type="ECO:0000313" key="1">
    <source>
        <dbReference type="EMBL" id="KAK3744328.1"/>
    </source>
</evidence>
<organism evidence="1 2">
    <name type="scientific">Elysia crispata</name>
    <name type="common">lettuce slug</name>
    <dbReference type="NCBI Taxonomy" id="231223"/>
    <lineage>
        <taxon>Eukaryota</taxon>
        <taxon>Metazoa</taxon>
        <taxon>Spiralia</taxon>
        <taxon>Lophotrochozoa</taxon>
        <taxon>Mollusca</taxon>
        <taxon>Gastropoda</taxon>
        <taxon>Heterobranchia</taxon>
        <taxon>Euthyneura</taxon>
        <taxon>Panpulmonata</taxon>
        <taxon>Sacoglossa</taxon>
        <taxon>Placobranchoidea</taxon>
        <taxon>Plakobranchidae</taxon>
        <taxon>Elysia</taxon>
    </lineage>
</organism>
<gene>
    <name evidence="1" type="ORF">RRG08_030411</name>
</gene>
<protein>
    <submittedName>
        <fullName evidence="1">Uncharacterized protein</fullName>
    </submittedName>
</protein>
<keyword evidence="2" id="KW-1185">Reference proteome</keyword>
<sequence>MVVGVSPSITENLRTTIAKRASLPEPGGEGAKLVGNGTILRHVPKASSIAARRVIVLGPLECEDGKRTSGNLDTWSLEAARLVQFA</sequence>
<comment type="caution">
    <text evidence="1">The sequence shown here is derived from an EMBL/GenBank/DDBJ whole genome shotgun (WGS) entry which is preliminary data.</text>
</comment>
<proteinExistence type="predicted"/>
<reference evidence="1" key="1">
    <citation type="journal article" date="2023" name="G3 (Bethesda)">
        <title>A reference genome for the long-term kleptoplast-retaining sea slug Elysia crispata morphotype clarki.</title>
        <authorList>
            <person name="Eastman K.E."/>
            <person name="Pendleton A.L."/>
            <person name="Shaikh M.A."/>
            <person name="Suttiyut T."/>
            <person name="Ogas R."/>
            <person name="Tomko P."/>
            <person name="Gavelis G."/>
            <person name="Widhalm J.R."/>
            <person name="Wisecaver J.H."/>
        </authorList>
    </citation>
    <scope>NUCLEOTIDE SEQUENCE</scope>
    <source>
        <strain evidence="1">ECLA1</strain>
    </source>
</reference>
<accession>A0AAE0YFT0</accession>
<dbReference type="EMBL" id="JAWDGP010006267">
    <property type="protein sequence ID" value="KAK3744328.1"/>
    <property type="molecule type" value="Genomic_DNA"/>
</dbReference>